<dbReference type="Proteomes" id="UP000321562">
    <property type="component" value="Unassembled WGS sequence"/>
</dbReference>
<gene>
    <name evidence="1" type="ORF">FQV27_18065</name>
</gene>
<evidence type="ECO:0000313" key="2">
    <source>
        <dbReference type="Proteomes" id="UP000321562"/>
    </source>
</evidence>
<proteinExistence type="predicted"/>
<keyword evidence="2" id="KW-1185">Reference proteome</keyword>
<protein>
    <submittedName>
        <fullName evidence="1">Uncharacterized protein</fullName>
    </submittedName>
</protein>
<dbReference type="RefSeq" id="WP_147101264.1">
    <property type="nucleotide sequence ID" value="NZ_JBHUFH010000004.1"/>
</dbReference>
<dbReference type="EMBL" id="VOPL01000014">
    <property type="protein sequence ID" value="TXB64078.1"/>
    <property type="molecule type" value="Genomic_DNA"/>
</dbReference>
<dbReference type="AlphaFoldDB" id="A0A5C6RP15"/>
<organism evidence="1 2">
    <name type="scientific">Paracoccus aurantiacus</name>
    <dbReference type="NCBI Taxonomy" id="2599412"/>
    <lineage>
        <taxon>Bacteria</taxon>
        <taxon>Pseudomonadati</taxon>
        <taxon>Pseudomonadota</taxon>
        <taxon>Alphaproteobacteria</taxon>
        <taxon>Rhodobacterales</taxon>
        <taxon>Paracoccaceae</taxon>
        <taxon>Paracoccus</taxon>
    </lineage>
</organism>
<reference evidence="1 2" key="1">
    <citation type="submission" date="2019-08" db="EMBL/GenBank/DDBJ databases">
        <authorList>
            <person name="Ye J."/>
        </authorList>
    </citation>
    <scope>NUCLEOTIDE SEQUENCE [LARGE SCALE GENOMIC DNA]</scope>
    <source>
        <strain evidence="1 2">TK008</strain>
    </source>
</reference>
<evidence type="ECO:0000313" key="1">
    <source>
        <dbReference type="EMBL" id="TXB64078.1"/>
    </source>
</evidence>
<accession>A0A5C6RP15</accession>
<name>A0A5C6RP15_9RHOB</name>
<comment type="caution">
    <text evidence="1">The sequence shown here is derived from an EMBL/GenBank/DDBJ whole genome shotgun (WGS) entry which is preliminary data.</text>
</comment>
<dbReference type="OrthoDB" id="5088636at2"/>
<sequence length="294" mass="32415">MSFSNITERAGISRTVGLREVAGMTHSSRQAVVSLREILAIPAPVFDALIAIRRFESSSSKGLFPKISKSKLVSDLRKTVRDPLQVDQQSTPFCGPASIAYELVRRDPAEFVRACQEIYETGAYRVRGEKIEASGDLKGSRSPISAADWIFCATLRDEANLLFDVDADEGALVNGLTTSGEMEMWTRVVLGMRSQHSHGSTFSGEVKALRSAQSSIDRGGVAFLKIHSDMLNRPGSDSDPKFPDHWIVLHGETDIGPGDHGRVSFRAYSWGKEHKVNLPKKRFENLMWGSVVGY</sequence>